<keyword evidence="3" id="KW-1185">Reference proteome</keyword>
<comment type="caution">
    <text evidence="2">The sequence shown here is derived from an EMBL/GenBank/DDBJ whole genome shotgun (WGS) entry which is preliminary data.</text>
</comment>
<dbReference type="Proteomes" id="UP000186817">
    <property type="component" value="Unassembled WGS sequence"/>
</dbReference>
<reference evidence="2 3" key="1">
    <citation type="submission" date="2016-02" db="EMBL/GenBank/DDBJ databases">
        <title>Genome analysis of coral dinoflagellate symbionts highlights evolutionary adaptations to a symbiotic lifestyle.</title>
        <authorList>
            <person name="Aranda M."/>
            <person name="Li Y."/>
            <person name="Liew Y.J."/>
            <person name="Baumgarten S."/>
            <person name="Simakov O."/>
            <person name="Wilson M."/>
            <person name="Piel J."/>
            <person name="Ashoor H."/>
            <person name="Bougouffa S."/>
            <person name="Bajic V.B."/>
            <person name="Ryu T."/>
            <person name="Ravasi T."/>
            <person name="Bayer T."/>
            <person name="Micklem G."/>
            <person name="Kim H."/>
            <person name="Bhak J."/>
            <person name="Lajeunesse T.C."/>
            <person name="Voolstra C.R."/>
        </authorList>
    </citation>
    <scope>NUCLEOTIDE SEQUENCE [LARGE SCALE GENOMIC DNA]</scope>
    <source>
        <strain evidence="2 3">CCMP2467</strain>
    </source>
</reference>
<accession>A0A1Q9ELS4</accession>
<dbReference type="AlphaFoldDB" id="A0A1Q9ELS4"/>
<gene>
    <name evidence="2" type="ORF">AK812_SmicGene8064</name>
</gene>
<evidence type="ECO:0000313" key="3">
    <source>
        <dbReference type="Proteomes" id="UP000186817"/>
    </source>
</evidence>
<feature type="region of interest" description="Disordered" evidence="1">
    <location>
        <begin position="24"/>
        <end position="78"/>
    </location>
</feature>
<dbReference type="EMBL" id="LSRX01000118">
    <property type="protein sequence ID" value="OLQ08399.1"/>
    <property type="molecule type" value="Genomic_DNA"/>
</dbReference>
<name>A0A1Q9ELS4_SYMMI</name>
<proteinExistence type="predicted"/>
<protein>
    <submittedName>
        <fullName evidence="2">Uncharacterized protein</fullName>
    </submittedName>
</protein>
<evidence type="ECO:0000256" key="1">
    <source>
        <dbReference type="SAM" id="MobiDB-lite"/>
    </source>
</evidence>
<organism evidence="2 3">
    <name type="scientific">Symbiodinium microadriaticum</name>
    <name type="common">Dinoflagellate</name>
    <name type="synonym">Zooxanthella microadriatica</name>
    <dbReference type="NCBI Taxonomy" id="2951"/>
    <lineage>
        <taxon>Eukaryota</taxon>
        <taxon>Sar</taxon>
        <taxon>Alveolata</taxon>
        <taxon>Dinophyceae</taxon>
        <taxon>Suessiales</taxon>
        <taxon>Symbiodiniaceae</taxon>
        <taxon>Symbiodinium</taxon>
    </lineage>
</organism>
<sequence>MILVATMAVMTVILLMVAMMTANADDDGGDDDDDDDDGDDDYGDADDDHGVDSDDDDDGDDDGDDDDGDGGDTDADCDDTDGTVMVLVLLISGSSGAVYRVTMKAGTWQALLMFLREPDLVMVRLGGLGLGTVELLLPEDQLRDWARAELQEVRAVAVLAAEADQAADAVEVLRSMGFKRVANLRTKVDECGTGKEVPTREKCFKPRSVLLRCWPPAGAMGNASGHLDICAQECQQRAHEYLRQSQVHMEKVLDDERQSTGRAPQGAFASTLLVILGV</sequence>
<evidence type="ECO:0000313" key="2">
    <source>
        <dbReference type="EMBL" id="OLQ08399.1"/>
    </source>
</evidence>